<evidence type="ECO:0000313" key="2">
    <source>
        <dbReference type="EMBL" id="GIM65553.1"/>
    </source>
</evidence>
<reference evidence="2" key="1">
    <citation type="submission" date="2021-03" db="EMBL/GenBank/DDBJ databases">
        <title>Whole genome shotgun sequence of Actinoplanes auranticolor NBRC 12245.</title>
        <authorList>
            <person name="Komaki H."/>
            <person name="Tamura T."/>
        </authorList>
    </citation>
    <scope>NUCLEOTIDE SEQUENCE</scope>
    <source>
        <strain evidence="2">NBRC 12245</strain>
    </source>
</reference>
<dbReference type="Proteomes" id="UP000681340">
    <property type="component" value="Unassembled WGS sequence"/>
</dbReference>
<dbReference type="PANTHER" id="PTHR21666:SF270">
    <property type="entry name" value="MUREIN HYDROLASE ACTIVATOR ENVC"/>
    <property type="match status" value="1"/>
</dbReference>
<protein>
    <recommendedName>
        <fullName evidence="1">M23ase beta-sheet core domain-containing protein</fullName>
    </recommendedName>
</protein>
<keyword evidence="3" id="KW-1185">Reference proteome</keyword>
<dbReference type="GO" id="GO:0004222">
    <property type="term" value="F:metalloendopeptidase activity"/>
    <property type="evidence" value="ECO:0007669"/>
    <property type="project" value="TreeGrafter"/>
</dbReference>
<proteinExistence type="predicted"/>
<dbReference type="Pfam" id="PF01551">
    <property type="entry name" value="Peptidase_M23"/>
    <property type="match status" value="1"/>
</dbReference>
<dbReference type="EMBL" id="BOQL01000017">
    <property type="protein sequence ID" value="GIM65553.1"/>
    <property type="molecule type" value="Genomic_DNA"/>
</dbReference>
<dbReference type="RefSeq" id="WP_212987848.1">
    <property type="nucleotide sequence ID" value="NZ_BAABEA010000017.1"/>
</dbReference>
<dbReference type="CDD" id="cd12797">
    <property type="entry name" value="M23_peptidase"/>
    <property type="match status" value="1"/>
</dbReference>
<organism evidence="2 3">
    <name type="scientific">Actinoplanes auranticolor</name>
    <dbReference type="NCBI Taxonomy" id="47988"/>
    <lineage>
        <taxon>Bacteria</taxon>
        <taxon>Bacillati</taxon>
        <taxon>Actinomycetota</taxon>
        <taxon>Actinomycetes</taxon>
        <taxon>Micromonosporales</taxon>
        <taxon>Micromonosporaceae</taxon>
        <taxon>Actinoplanes</taxon>
    </lineage>
</organism>
<dbReference type="Gene3D" id="2.70.70.10">
    <property type="entry name" value="Glucose Permease (Domain IIA)"/>
    <property type="match status" value="1"/>
</dbReference>
<dbReference type="InterPro" id="IPR016047">
    <property type="entry name" value="M23ase_b-sheet_dom"/>
</dbReference>
<dbReference type="InterPro" id="IPR011055">
    <property type="entry name" value="Dup_hybrid_motif"/>
</dbReference>
<accession>A0A919S8K4</accession>
<dbReference type="InterPro" id="IPR050570">
    <property type="entry name" value="Cell_wall_metabolism_enzyme"/>
</dbReference>
<comment type="caution">
    <text evidence="2">The sequence shown here is derived from an EMBL/GenBank/DDBJ whole genome shotgun (WGS) entry which is preliminary data.</text>
</comment>
<evidence type="ECO:0000259" key="1">
    <source>
        <dbReference type="Pfam" id="PF01551"/>
    </source>
</evidence>
<sequence>MNLPRPRGVALLVALTATLALLCCGGAVSALLMGEFDDPAEENLSLLSANCGAGGPIDPEDELPDIGPYNAEQVKNAAIIISVGKQLKLPPRAWVIAVATAMQESNLRNLGHLGKRNDHDSLGLFQQRPSSGWGSPAQVTDPVYAATKFYGKLRKVKNWDNLALTRAAQRVQISAYPGAYAKHEPLATQIVNMLADGAANAVGNSLAMTCPEIGEVSASGWTSPLAASGKGLKRSQKMVVGSGFRTASRPRHQGVDLIIGTGNPVRSVASGVVSRIKCDETFSGRKDCDVAGYPGKGGCGWMLEIRHPGKIMTRYCHLVRRPSVQVGEKVVAGQVVATSGNSGNSSGPHLHFEVHLNNDRSSASAVDPVQFMAQRGSPLGASQ</sequence>
<gene>
    <name evidence="2" type="ORF">Aau02nite_17980</name>
</gene>
<dbReference type="AlphaFoldDB" id="A0A919S8K4"/>
<dbReference type="SUPFAM" id="SSF51261">
    <property type="entry name" value="Duplicated hybrid motif"/>
    <property type="match status" value="1"/>
</dbReference>
<name>A0A919S8K4_9ACTN</name>
<dbReference type="PANTHER" id="PTHR21666">
    <property type="entry name" value="PEPTIDASE-RELATED"/>
    <property type="match status" value="1"/>
</dbReference>
<feature type="domain" description="M23ase beta-sheet core" evidence="1">
    <location>
        <begin position="251"/>
        <end position="359"/>
    </location>
</feature>
<evidence type="ECO:0000313" key="3">
    <source>
        <dbReference type="Proteomes" id="UP000681340"/>
    </source>
</evidence>